<dbReference type="EMBL" id="QBKR01000021">
    <property type="protein sequence ID" value="PTX55172.1"/>
    <property type="molecule type" value="Genomic_DNA"/>
</dbReference>
<sequence length="115" mass="13564">MAQWKEITTVEEWEQALRRSEEQPVLVIKHSTRCPVSAEAWEEYREFVSGKAPEEAEYIMVKVIESREVSNRIAEDLEVQHKSPQAILFRNRKPVWHTSHWHIKTAALEEAFQAH</sequence>
<dbReference type="Pfam" id="PF11009">
    <property type="entry name" value="BrxC"/>
    <property type="match status" value="1"/>
</dbReference>
<evidence type="ECO:0000313" key="1">
    <source>
        <dbReference type="EMBL" id="PTX55172.1"/>
    </source>
</evidence>
<accession>A0A2T6BGI5</accession>
<dbReference type="OrthoDB" id="677051at2"/>
<organism evidence="1 2">
    <name type="scientific">Melghirimyces profundicolus</name>
    <dbReference type="NCBI Taxonomy" id="1242148"/>
    <lineage>
        <taxon>Bacteria</taxon>
        <taxon>Bacillati</taxon>
        <taxon>Bacillota</taxon>
        <taxon>Bacilli</taxon>
        <taxon>Bacillales</taxon>
        <taxon>Thermoactinomycetaceae</taxon>
        <taxon>Melghirimyces</taxon>
    </lineage>
</organism>
<dbReference type="NCBIfam" id="TIGR04019">
    <property type="entry name" value="B_thiol_YtxJ"/>
    <property type="match status" value="1"/>
</dbReference>
<evidence type="ECO:0000313" key="2">
    <source>
        <dbReference type="Proteomes" id="UP000244240"/>
    </source>
</evidence>
<dbReference type="InterPro" id="IPR022551">
    <property type="entry name" value="BrxC"/>
</dbReference>
<name>A0A2T6BGI5_9BACL</name>
<comment type="caution">
    <text evidence="1">The sequence shown here is derived from an EMBL/GenBank/DDBJ whole genome shotgun (WGS) entry which is preliminary data.</text>
</comment>
<dbReference type="Gene3D" id="3.40.30.10">
    <property type="entry name" value="Glutaredoxin"/>
    <property type="match status" value="1"/>
</dbReference>
<dbReference type="RefSeq" id="WP_108025282.1">
    <property type="nucleotide sequence ID" value="NZ_QBKR01000021.1"/>
</dbReference>
<dbReference type="InterPro" id="IPR036249">
    <property type="entry name" value="Thioredoxin-like_sf"/>
</dbReference>
<reference evidence="1 2" key="1">
    <citation type="submission" date="2018-04" db="EMBL/GenBank/DDBJ databases">
        <title>Genomic Encyclopedia of Archaeal and Bacterial Type Strains, Phase II (KMG-II): from individual species to whole genera.</title>
        <authorList>
            <person name="Goeker M."/>
        </authorList>
    </citation>
    <scope>NUCLEOTIDE SEQUENCE [LARGE SCALE GENOMIC DNA]</scope>
    <source>
        <strain evidence="1 2">DSM 45787</strain>
    </source>
</reference>
<protein>
    <submittedName>
        <fullName evidence="1">Bacillithiol system protein YtxJ</fullName>
    </submittedName>
</protein>
<gene>
    <name evidence="1" type="ORF">C8P63_12152</name>
</gene>
<proteinExistence type="predicted"/>
<keyword evidence="2" id="KW-1185">Reference proteome</keyword>
<dbReference type="SUPFAM" id="SSF52833">
    <property type="entry name" value="Thioredoxin-like"/>
    <property type="match status" value="1"/>
</dbReference>
<dbReference type="Proteomes" id="UP000244240">
    <property type="component" value="Unassembled WGS sequence"/>
</dbReference>
<dbReference type="AlphaFoldDB" id="A0A2T6BGI5"/>